<dbReference type="InterPro" id="IPR001304">
    <property type="entry name" value="C-type_lectin-like"/>
</dbReference>
<dbReference type="InterPro" id="IPR016187">
    <property type="entry name" value="CTDL_fold"/>
</dbReference>
<evidence type="ECO:0000313" key="4">
    <source>
        <dbReference type="RefSeq" id="XP_055884043.1"/>
    </source>
</evidence>
<feature type="domain" description="C-type lectin" evidence="2">
    <location>
        <begin position="218"/>
        <end position="322"/>
    </location>
</feature>
<evidence type="ECO:0000259" key="2">
    <source>
        <dbReference type="PROSITE" id="PS50041"/>
    </source>
</evidence>
<dbReference type="InterPro" id="IPR016186">
    <property type="entry name" value="C-type_lectin-like/link_sf"/>
</dbReference>
<name>A0A9W3AA48_BIOGL</name>
<keyword evidence="1" id="KW-0732">Signal</keyword>
<keyword evidence="3" id="KW-1185">Reference proteome</keyword>
<feature type="chain" id="PRO_5040853869" evidence="1">
    <location>
        <begin position="27"/>
        <end position="347"/>
    </location>
</feature>
<dbReference type="SMART" id="SM00034">
    <property type="entry name" value="CLECT"/>
    <property type="match status" value="1"/>
</dbReference>
<sequence length="347" mass="39230">MIQVKYFDLLYVLLLRLLLMPHQTTSLSLSVVPTRILPGITKQLIFNCTMSVEETQKMISLNSIILSRSNGSDQSDIEVLAVIDSFTGRVQVYNTDGLGSGVIANQGVSYLCLQLPFPLPDKAGDYQCDANGMNLSWRGQTISASAKITSSEYSLHSMYQQLRESKIENIAKSLKISELSSQVEKLQENVTNSTEFIKELQEKDKAALKTLFYESAPYNGRRYYLTKPLALVTITEAQVTCAKYGGYLAEIDDDGEFFFVRNFIIKHPFYQGVFISGTDADQEGHWINPRNNSTLKDIKWFRGEPGGGTVENCIVCWREYNWYIGDHRCVLFSDAQYIAYLCEIVDI</sequence>
<dbReference type="Proteomes" id="UP001165740">
    <property type="component" value="Chromosome 4"/>
</dbReference>
<feature type="signal peptide" evidence="1">
    <location>
        <begin position="1"/>
        <end position="26"/>
    </location>
</feature>
<dbReference type="Gene3D" id="3.10.100.10">
    <property type="entry name" value="Mannose-Binding Protein A, subunit A"/>
    <property type="match status" value="1"/>
</dbReference>
<organism evidence="3 4">
    <name type="scientific">Biomphalaria glabrata</name>
    <name type="common">Bloodfluke planorb</name>
    <name type="synonym">Freshwater snail</name>
    <dbReference type="NCBI Taxonomy" id="6526"/>
    <lineage>
        <taxon>Eukaryota</taxon>
        <taxon>Metazoa</taxon>
        <taxon>Spiralia</taxon>
        <taxon>Lophotrochozoa</taxon>
        <taxon>Mollusca</taxon>
        <taxon>Gastropoda</taxon>
        <taxon>Heterobranchia</taxon>
        <taxon>Euthyneura</taxon>
        <taxon>Panpulmonata</taxon>
        <taxon>Hygrophila</taxon>
        <taxon>Lymnaeoidea</taxon>
        <taxon>Planorbidae</taxon>
        <taxon>Biomphalaria</taxon>
    </lineage>
</organism>
<protein>
    <submittedName>
        <fullName evidence="4">Uncharacterized protein LOC106050783</fullName>
    </submittedName>
</protein>
<dbReference type="OrthoDB" id="6142996at2759"/>
<accession>A0A9W3AA48</accession>
<dbReference type="Pfam" id="PF00059">
    <property type="entry name" value="Lectin_C"/>
    <property type="match status" value="1"/>
</dbReference>
<evidence type="ECO:0000313" key="3">
    <source>
        <dbReference type="Proteomes" id="UP001165740"/>
    </source>
</evidence>
<dbReference type="CDD" id="cd00037">
    <property type="entry name" value="CLECT"/>
    <property type="match status" value="1"/>
</dbReference>
<proteinExistence type="predicted"/>
<dbReference type="OMA" id="VENCIVC"/>
<evidence type="ECO:0000256" key="1">
    <source>
        <dbReference type="SAM" id="SignalP"/>
    </source>
</evidence>
<dbReference type="AlphaFoldDB" id="A0A9W3AA48"/>
<dbReference type="RefSeq" id="XP_055884043.1">
    <property type="nucleotide sequence ID" value="XM_056028068.1"/>
</dbReference>
<gene>
    <name evidence="4" type="primary">LOC106050783</name>
</gene>
<dbReference type="GeneID" id="106050783"/>
<reference evidence="4" key="1">
    <citation type="submission" date="2025-08" db="UniProtKB">
        <authorList>
            <consortium name="RefSeq"/>
        </authorList>
    </citation>
    <scope>IDENTIFICATION</scope>
</reference>
<dbReference type="SUPFAM" id="SSF56436">
    <property type="entry name" value="C-type lectin-like"/>
    <property type="match status" value="1"/>
</dbReference>
<dbReference type="PROSITE" id="PS50041">
    <property type="entry name" value="C_TYPE_LECTIN_2"/>
    <property type="match status" value="1"/>
</dbReference>